<dbReference type="PANTHER" id="PTHR46708">
    <property type="entry name" value="TENASCIN"/>
    <property type="match status" value="1"/>
</dbReference>
<dbReference type="Gene3D" id="2.60.40.10">
    <property type="entry name" value="Immunoglobulins"/>
    <property type="match status" value="1"/>
</dbReference>
<protein>
    <recommendedName>
        <fullName evidence="2">Fibronectin type-III domain-containing protein</fullName>
    </recommendedName>
</protein>
<sequence length="256" mass="27742">MTSTSIILTWSPPTAVVPISYNINRRCRRVCESSVTSNSETSVSSPHTSTGIPPYSQCGFDLSGVYGAELAYLITNYLVTTLSTAPTAPVGDIIFSSVESVSMTVSWDEVPCNGRNGPITGYYLTYTNITSNTSYTVNITGGDNRMYNLTGLILYTNYTVSIIPYNYNMNGPARQEIQSTPDESKPSIATDLTLATILASSTISYSTETTTTTTALTTPLTHRRLQAWALGGNAQVDFLTNNYIHDSGVGIQCKLW</sequence>
<name>A0A1X7SM80_AMPQE</name>
<dbReference type="InterPro" id="IPR003961">
    <property type="entry name" value="FN3_dom"/>
</dbReference>
<dbReference type="InParanoid" id="A0A1X7SM80"/>
<evidence type="ECO:0000256" key="1">
    <source>
        <dbReference type="ARBA" id="ARBA00022737"/>
    </source>
</evidence>
<dbReference type="SUPFAM" id="SSF49265">
    <property type="entry name" value="Fibronectin type III"/>
    <property type="match status" value="1"/>
</dbReference>
<dbReference type="InterPro" id="IPR050991">
    <property type="entry name" value="ECM_Regulatory_Proteins"/>
</dbReference>
<dbReference type="CDD" id="cd00063">
    <property type="entry name" value="FN3"/>
    <property type="match status" value="1"/>
</dbReference>
<feature type="domain" description="Fibronectin type-III" evidence="2">
    <location>
        <begin position="89"/>
        <end position="184"/>
    </location>
</feature>
<dbReference type="InterPro" id="IPR036116">
    <property type="entry name" value="FN3_sf"/>
</dbReference>
<evidence type="ECO:0000259" key="2">
    <source>
        <dbReference type="PROSITE" id="PS50853"/>
    </source>
</evidence>
<proteinExistence type="predicted"/>
<dbReference type="Pfam" id="PF00041">
    <property type="entry name" value="fn3"/>
    <property type="match status" value="1"/>
</dbReference>
<evidence type="ECO:0000313" key="3">
    <source>
        <dbReference type="EnsemblMetazoa" id="Aqu2.1.03144_001"/>
    </source>
</evidence>
<dbReference type="SMART" id="SM00060">
    <property type="entry name" value="FN3"/>
    <property type="match status" value="1"/>
</dbReference>
<dbReference type="AlphaFoldDB" id="A0A1X7SM80"/>
<dbReference type="PANTHER" id="PTHR46708:SF11">
    <property type="entry name" value="RECEPTOR-TYPE TYROSINE-PROTEIN PHOSPHATASE ETA-LIKE"/>
    <property type="match status" value="1"/>
</dbReference>
<reference evidence="3" key="1">
    <citation type="submission" date="2017-05" db="UniProtKB">
        <authorList>
            <consortium name="EnsemblMetazoa"/>
        </authorList>
    </citation>
    <scope>IDENTIFICATION</scope>
</reference>
<accession>A0A1X7SM80</accession>
<dbReference type="EnsemblMetazoa" id="Aqu2.1.03144_001">
    <property type="protein sequence ID" value="Aqu2.1.03144_001"/>
    <property type="gene ID" value="Aqu2.1.03144"/>
</dbReference>
<keyword evidence="1" id="KW-0677">Repeat</keyword>
<organism evidence="3">
    <name type="scientific">Amphimedon queenslandica</name>
    <name type="common">Sponge</name>
    <dbReference type="NCBI Taxonomy" id="400682"/>
    <lineage>
        <taxon>Eukaryota</taxon>
        <taxon>Metazoa</taxon>
        <taxon>Porifera</taxon>
        <taxon>Demospongiae</taxon>
        <taxon>Heteroscleromorpha</taxon>
        <taxon>Haplosclerida</taxon>
        <taxon>Niphatidae</taxon>
        <taxon>Amphimedon</taxon>
    </lineage>
</organism>
<dbReference type="PROSITE" id="PS50853">
    <property type="entry name" value="FN3"/>
    <property type="match status" value="1"/>
</dbReference>
<dbReference type="InterPro" id="IPR013783">
    <property type="entry name" value="Ig-like_fold"/>
</dbReference>